<dbReference type="AlphaFoldDB" id="A0A098B474"/>
<gene>
    <name evidence="8" type="ORF">DPCES_3260</name>
</gene>
<dbReference type="NCBIfam" id="TIGR03824">
    <property type="entry name" value="FlgM_jcvi"/>
    <property type="match status" value="1"/>
</dbReference>
<dbReference type="SUPFAM" id="SSF101498">
    <property type="entry name" value="Anti-sigma factor FlgM"/>
    <property type="match status" value="1"/>
</dbReference>
<keyword evidence="3" id="KW-0678">Repressor</keyword>
<dbReference type="GO" id="GO:0045892">
    <property type="term" value="P:negative regulation of DNA-templated transcription"/>
    <property type="evidence" value="ECO:0007669"/>
    <property type="project" value="InterPro"/>
</dbReference>
<dbReference type="RefSeq" id="WP_208925915.1">
    <property type="nucleotide sequence ID" value="NZ_LK996017.1"/>
</dbReference>
<keyword evidence="6" id="KW-0804">Transcription</keyword>
<evidence type="ECO:0000256" key="6">
    <source>
        <dbReference type="ARBA" id="ARBA00023163"/>
    </source>
</evidence>
<reference evidence="8" key="1">
    <citation type="submission" date="2014-07" db="EMBL/GenBank/DDBJ databases">
        <authorList>
            <person name="Hornung V.Bastian."/>
        </authorList>
    </citation>
    <scope>NUCLEOTIDE SEQUENCE</scope>
    <source>
        <strain evidence="8">PCE-S</strain>
    </source>
</reference>
<evidence type="ECO:0000313" key="8">
    <source>
        <dbReference type="EMBL" id="CDX03147.1"/>
    </source>
</evidence>
<keyword evidence="5" id="KW-0805">Transcription regulation</keyword>
<feature type="domain" description="Anti-sigma-28 factor FlgM C-terminal" evidence="7">
    <location>
        <begin position="35"/>
        <end position="88"/>
    </location>
</feature>
<dbReference type="GO" id="GO:0044781">
    <property type="term" value="P:bacterial-type flagellum organization"/>
    <property type="evidence" value="ECO:0007669"/>
    <property type="project" value="UniProtKB-KW"/>
</dbReference>
<name>A0A098B474_DESHA</name>
<evidence type="ECO:0000256" key="4">
    <source>
        <dbReference type="ARBA" id="ARBA00022795"/>
    </source>
</evidence>
<protein>
    <recommendedName>
        <fullName evidence="2">Negative regulator of flagellin synthesis</fullName>
    </recommendedName>
</protein>
<organism evidence="8">
    <name type="scientific">Desulfitobacterium hafniense</name>
    <name type="common">Desulfitobacterium frappieri</name>
    <dbReference type="NCBI Taxonomy" id="49338"/>
    <lineage>
        <taxon>Bacteria</taxon>
        <taxon>Bacillati</taxon>
        <taxon>Bacillota</taxon>
        <taxon>Clostridia</taxon>
        <taxon>Eubacteriales</taxon>
        <taxon>Desulfitobacteriaceae</taxon>
        <taxon>Desulfitobacterium</taxon>
    </lineage>
</organism>
<dbReference type="PATRIC" id="fig|49338.4.peg.3510"/>
<accession>A0A098B474</accession>
<dbReference type="Pfam" id="PF04316">
    <property type="entry name" value="FlgM"/>
    <property type="match status" value="1"/>
</dbReference>
<dbReference type="InterPro" id="IPR031316">
    <property type="entry name" value="FlgM_C"/>
</dbReference>
<dbReference type="EMBL" id="LK996017">
    <property type="protein sequence ID" value="CDX03147.1"/>
    <property type="molecule type" value="Genomic_DNA"/>
</dbReference>
<keyword evidence="4" id="KW-1005">Bacterial flagellum biogenesis</keyword>
<evidence type="ECO:0000259" key="7">
    <source>
        <dbReference type="Pfam" id="PF04316"/>
    </source>
</evidence>
<evidence type="ECO:0000256" key="5">
    <source>
        <dbReference type="ARBA" id="ARBA00023015"/>
    </source>
</evidence>
<evidence type="ECO:0000256" key="2">
    <source>
        <dbReference type="ARBA" id="ARBA00017823"/>
    </source>
</evidence>
<dbReference type="InterPro" id="IPR007412">
    <property type="entry name" value="FlgM"/>
</dbReference>
<evidence type="ECO:0000256" key="3">
    <source>
        <dbReference type="ARBA" id="ARBA00022491"/>
    </source>
</evidence>
<sequence length="91" mass="9904">MKIDGTSMSSIGSIQATNRVAAITPKAVIPGQEQDGIKVSGRGQIYQSLLQKVREIPEVREERIRDITGQINKGEFKIDAQVIAGKLLGQE</sequence>
<dbReference type="InterPro" id="IPR035890">
    <property type="entry name" value="Anti-sigma-28_factor_FlgM_sf"/>
</dbReference>
<evidence type="ECO:0000256" key="1">
    <source>
        <dbReference type="ARBA" id="ARBA00005322"/>
    </source>
</evidence>
<comment type="similarity">
    <text evidence="1">Belongs to the FlgM family.</text>
</comment>
<proteinExistence type="inferred from homology"/>